<dbReference type="EMBL" id="CADIKH010000030">
    <property type="protein sequence ID" value="CAB3766706.1"/>
    <property type="molecule type" value="Genomic_DNA"/>
</dbReference>
<feature type="chain" id="PRO_5027083072" evidence="1">
    <location>
        <begin position="19"/>
        <end position="304"/>
    </location>
</feature>
<sequence length="304" mass="34152">MKELLCVLLIAYASLVDAGVYCDGQNVSCNLYIDSDGALRDRLRLNKVVASSVGREGVLANVSVIKYQDRYVIIRESFTNDQSTLAVPLEWNGNDWLYGAAYMFALSLIDSSREIGKRWFGEKIELPVARIDSGIWDHIYGEFSKNKSFSAHLYRWPDVSLKISKINGDRLPETCFLPLPGKEDRFPVESIACRPIGEIADGGSYELSGTIGKYAISSMRIERQGSKVSGCYRYTRRMDNCLKIHGKIYENESISLREFASQSGRISGLFQGRVSHGRLSGRWNSTDDSRILQFNLLLQGFPDG</sequence>
<protein>
    <submittedName>
        <fullName evidence="2">Uncharacterized protein</fullName>
    </submittedName>
</protein>
<dbReference type="AlphaFoldDB" id="A0A6J5ENB0"/>
<proteinExistence type="predicted"/>
<evidence type="ECO:0000256" key="1">
    <source>
        <dbReference type="SAM" id="SignalP"/>
    </source>
</evidence>
<keyword evidence="1" id="KW-0732">Signal</keyword>
<dbReference type="RefSeq" id="WP_175229500.1">
    <property type="nucleotide sequence ID" value="NZ_CADIKH010000030.1"/>
</dbReference>
<evidence type="ECO:0000313" key="3">
    <source>
        <dbReference type="Proteomes" id="UP000494363"/>
    </source>
</evidence>
<name>A0A6J5ENB0_9BURK</name>
<dbReference type="Proteomes" id="UP000494363">
    <property type="component" value="Unassembled WGS sequence"/>
</dbReference>
<gene>
    <name evidence="2" type="ORF">LMG29542_05431</name>
</gene>
<feature type="signal peptide" evidence="1">
    <location>
        <begin position="1"/>
        <end position="18"/>
    </location>
</feature>
<organism evidence="2 3">
    <name type="scientific">Paraburkholderia humisilvae</name>
    <dbReference type="NCBI Taxonomy" id="627669"/>
    <lineage>
        <taxon>Bacteria</taxon>
        <taxon>Pseudomonadati</taxon>
        <taxon>Pseudomonadota</taxon>
        <taxon>Betaproteobacteria</taxon>
        <taxon>Burkholderiales</taxon>
        <taxon>Burkholderiaceae</taxon>
        <taxon>Paraburkholderia</taxon>
    </lineage>
</organism>
<reference evidence="2 3" key="1">
    <citation type="submission" date="2020-04" db="EMBL/GenBank/DDBJ databases">
        <authorList>
            <person name="De Canck E."/>
        </authorList>
    </citation>
    <scope>NUCLEOTIDE SEQUENCE [LARGE SCALE GENOMIC DNA]</scope>
    <source>
        <strain evidence="2 3">LMG 29542</strain>
    </source>
</reference>
<keyword evidence="3" id="KW-1185">Reference proteome</keyword>
<evidence type="ECO:0000313" key="2">
    <source>
        <dbReference type="EMBL" id="CAB3766706.1"/>
    </source>
</evidence>
<accession>A0A6J5ENB0</accession>